<sequence>MDTKKKINSVESLCQAIWSAEKKLQLIDLNTEDVYYWAAARMKIYYSLCQRFDILEDPSTRLKEESARDRLWSLLKYIFETLRNTRVSIARSDICIFEHPRHKDINGQKVDIYTYYLSTEQLKRRSATLLSTSYNNKFEKEHDERRLYVDWVYLISGLASKLPAILLSKRRSLNTIKRTAKSLQEQFQINHNFREILISSFIKFKVERFLFSLILRRVSPKKLYLVVAYDYAPLISAAKSLNIDSVELQHGTISEYHLGYSYPKSTGAPPYYPNEIYTWNKFWKNRIEYPIEKCKVKPYGFPYFDRIKQKYSPLEKTAGKVTVLSQGALTSSIAKCILYNIDLLKSYQLHYKLHPSEYNRWKYQPELLKLYNNHGVVFHTDCDLYELLATSEYHIGVFSTAIFEGIDLGSKPVIIDLPGCEYMRQLLSTGRAITLDSFLDSKNLD</sequence>
<dbReference type="STRING" id="349521.HCH_05270"/>
<accession>Q2SBN0</accession>
<reference evidence="1 2" key="1">
    <citation type="journal article" date="2005" name="Nucleic Acids Res.">
        <title>Genomic blueprint of Hahella chejuensis, a marine microbe producing an algicidal agent.</title>
        <authorList>
            <person name="Jeong H."/>
            <person name="Yim J.H."/>
            <person name="Lee C."/>
            <person name="Choi S.-H."/>
            <person name="Park Y.K."/>
            <person name="Yoon S.H."/>
            <person name="Hur C.-G."/>
            <person name="Kang H.-Y."/>
            <person name="Kim D."/>
            <person name="Lee H.H."/>
            <person name="Park K.H."/>
            <person name="Park S.-H."/>
            <person name="Park H.-S."/>
            <person name="Lee H.K."/>
            <person name="Oh T.K."/>
            <person name="Kim J.F."/>
        </authorList>
    </citation>
    <scope>NUCLEOTIDE SEQUENCE [LARGE SCALE GENOMIC DNA]</scope>
    <source>
        <strain evidence="1 2">KCTC 2396</strain>
    </source>
</reference>
<name>Q2SBN0_HAHCH</name>
<evidence type="ECO:0000313" key="2">
    <source>
        <dbReference type="Proteomes" id="UP000000238"/>
    </source>
</evidence>
<keyword evidence="2" id="KW-1185">Reference proteome</keyword>
<dbReference type="Proteomes" id="UP000000238">
    <property type="component" value="Chromosome"/>
</dbReference>
<dbReference type="OrthoDB" id="49588at2"/>
<proteinExistence type="predicted"/>
<dbReference type="RefSeq" id="WP_011399008.1">
    <property type="nucleotide sequence ID" value="NC_007645.1"/>
</dbReference>
<organism evidence="1 2">
    <name type="scientific">Hahella chejuensis (strain KCTC 2396)</name>
    <dbReference type="NCBI Taxonomy" id="349521"/>
    <lineage>
        <taxon>Bacteria</taxon>
        <taxon>Pseudomonadati</taxon>
        <taxon>Pseudomonadota</taxon>
        <taxon>Gammaproteobacteria</taxon>
        <taxon>Oceanospirillales</taxon>
        <taxon>Hahellaceae</taxon>
        <taxon>Hahella</taxon>
    </lineage>
</organism>
<dbReference type="HOGENOM" id="CLU_043934_0_0_6"/>
<dbReference type="Gene3D" id="3.40.50.12580">
    <property type="match status" value="1"/>
</dbReference>
<dbReference type="eggNOG" id="COG1887">
    <property type="taxonomic scope" value="Bacteria"/>
</dbReference>
<dbReference type="KEGG" id="hch:HCH_05270"/>
<dbReference type="AlphaFoldDB" id="Q2SBN0"/>
<evidence type="ECO:0000313" key="1">
    <source>
        <dbReference type="EMBL" id="ABC31944.1"/>
    </source>
</evidence>
<protein>
    <recommendedName>
        <fullName evidence="3">Capsule polysaccharide biosynthesis protein</fullName>
    </recommendedName>
</protein>
<evidence type="ECO:0008006" key="3">
    <source>
        <dbReference type="Google" id="ProtNLM"/>
    </source>
</evidence>
<dbReference type="InterPro" id="IPR043148">
    <property type="entry name" value="TagF_C"/>
</dbReference>
<gene>
    <name evidence="1" type="ordered locus">HCH_05270</name>
</gene>
<dbReference type="EMBL" id="CP000155">
    <property type="protein sequence ID" value="ABC31944.1"/>
    <property type="molecule type" value="Genomic_DNA"/>
</dbReference>